<dbReference type="PANTHER" id="PTHR43133">
    <property type="entry name" value="RNA POLYMERASE ECF-TYPE SIGMA FACTO"/>
    <property type="match status" value="1"/>
</dbReference>
<sequence length="147" mass="17517">MPIKKGSSLKEIEKDQMLEELMNNLGNQVLYTAFSYVKDYEVAEDIAQEVFVKAYKQLEQFRGDSSLKTWIIRITINQSKDYLRSWYYRKVLLSNKISLFVKGKEETPEFEVLLKEESDQLIKHVLSLPIKFREVLFLYFFEELTLK</sequence>
<keyword evidence="8" id="KW-1185">Reference proteome</keyword>
<dbReference type="Proteomes" id="UP001312865">
    <property type="component" value="Unassembled WGS sequence"/>
</dbReference>
<dbReference type="InterPro" id="IPR007627">
    <property type="entry name" value="RNA_pol_sigma70_r2"/>
</dbReference>
<evidence type="ECO:0000256" key="5">
    <source>
        <dbReference type="RuleBase" id="RU000716"/>
    </source>
</evidence>
<dbReference type="NCBIfam" id="TIGR02937">
    <property type="entry name" value="sigma70-ECF"/>
    <property type="match status" value="1"/>
</dbReference>
<dbReference type="InterPro" id="IPR014284">
    <property type="entry name" value="RNA_pol_sigma-70_dom"/>
</dbReference>
<gene>
    <name evidence="7" type="ORF">WAK64_14695</name>
</gene>
<dbReference type="InterPro" id="IPR039425">
    <property type="entry name" value="RNA_pol_sigma-70-like"/>
</dbReference>
<evidence type="ECO:0000259" key="6">
    <source>
        <dbReference type="Pfam" id="PF04542"/>
    </source>
</evidence>
<dbReference type="Pfam" id="PF04542">
    <property type="entry name" value="Sigma70_r2"/>
    <property type="match status" value="1"/>
</dbReference>
<protein>
    <recommendedName>
        <fullName evidence="5">RNA polymerase sigma factor</fullName>
    </recommendedName>
</protein>
<keyword evidence="1 5" id="KW-0805">Transcription regulation</keyword>
<feature type="domain" description="RNA polymerase sigma-70 region 2" evidence="6">
    <location>
        <begin position="23"/>
        <end position="85"/>
    </location>
</feature>
<evidence type="ECO:0000256" key="3">
    <source>
        <dbReference type="ARBA" id="ARBA00023125"/>
    </source>
</evidence>
<keyword evidence="4 5" id="KW-0804">Transcription</keyword>
<dbReference type="Gene3D" id="1.10.1740.10">
    <property type="match status" value="1"/>
</dbReference>
<dbReference type="InterPro" id="IPR000838">
    <property type="entry name" value="RNA_pol_sigma70_ECF_CS"/>
</dbReference>
<dbReference type="PANTHER" id="PTHR43133:SF60">
    <property type="entry name" value="RNA POLYMERASE SIGMA FACTOR SIGV"/>
    <property type="match status" value="1"/>
</dbReference>
<evidence type="ECO:0000256" key="1">
    <source>
        <dbReference type="ARBA" id="ARBA00023015"/>
    </source>
</evidence>
<organism evidence="7 8">
    <name type="scientific">Bacillus spongiae</name>
    <dbReference type="NCBI Taxonomy" id="2683610"/>
    <lineage>
        <taxon>Bacteria</taxon>
        <taxon>Bacillati</taxon>
        <taxon>Bacillota</taxon>
        <taxon>Bacilli</taxon>
        <taxon>Bacillales</taxon>
        <taxon>Bacillaceae</taxon>
        <taxon>Bacillus</taxon>
    </lineage>
</organism>
<evidence type="ECO:0000256" key="2">
    <source>
        <dbReference type="ARBA" id="ARBA00023082"/>
    </source>
</evidence>
<evidence type="ECO:0000256" key="4">
    <source>
        <dbReference type="ARBA" id="ARBA00023163"/>
    </source>
</evidence>
<keyword evidence="3 5" id="KW-0238">DNA-binding</keyword>
<dbReference type="EMBL" id="JBBAXC010000012">
    <property type="protein sequence ID" value="MEI5908303.1"/>
    <property type="molecule type" value="Genomic_DNA"/>
</dbReference>
<dbReference type="PROSITE" id="PS01063">
    <property type="entry name" value="SIGMA70_ECF"/>
    <property type="match status" value="1"/>
</dbReference>
<evidence type="ECO:0000313" key="7">
    <source>
        <dbReference type="EMBL" id="MEI5908303.1"/>
    </source>
</evidence>
<dbReference type="InterPro" id="IPR013325">
    <property type="entry name" value="RNA_pol_sigma_r2"/>
</dbReference>
<proteinExistence type="inferred from homology"/>
<keyword evidence="2 5" id="KW-0731">Sigma factor</keyword>
<dbReference type="SUPFAM" id="SSF88946">
    <property type="entry name" value="Sigma2 domain of RNA polymerase sigma factors"/>
    <property type="match status" value="1"/>
</dbReference>
<evidence type="ECO:0000313" key="8">
    <source>
        <dbReference type="Proteomes" id="UP001312865"/>
    </source>
</evidence>
<comment type="similarity">
    <text evidence="5">Belongs to the sigma-70 factor family. ECF subfamily.</text>
</comment>
<comment type="caution">
    <text evidence="7">The sequence shown here is derived from an EMBL/GenBank/DDBJ whole genome shotgun (WGS) entry which is preliminary data.</text>
</comment>
<name>A0ABU8HGW1_9BACI</name>
<dbReference type="RefSeq" id="WP_336587749.1">
    <property type="nucleotide sequence ID" value="NZ_JBBAXC010000012.1"/>
</dbReference>
<reference evidence="7 8" key="1">
    <citation type="journal article" date="2018" name="J. Microbiol.">
        <title>Bacillus spongiae sp. nov., isolated from sponge of Jeju Island.</title>
        <authorList>
            <person name="Lee G.E."/>
            <person name="Im W.T."/>
            <person name="Park J.S."/>
        </authorList>
    </citation>
    <scope>NUCLEOTIDE SEQUENCE [LARGE SCALE GENOMIC DNA]</scope>
    <source>
        <strain evidence="7 8">135PIL107-10</strain>
    </source>
</reference>
<accession>A0ABU8HGW1</accession>